<dbReference type="RefSeq" id="WP_137304635.1">
    <property type="nucleotide sequence ID" value="NZ_SZNQ01000001.1"/>
</dbReference>
<evidence type="ECO:0000313" key="3">
    <source>
        <dbReference type="Proteomes" id="UP000305929"/>
    </source>
</evidence>
<dbReference type="OrthoDB" id="1099523at2"/>
<dbReference type="AlphaFoldDB" id="A0A4U5WED2"/>
<evidence type="ECO:0000313" key="2">
    <source>
        <dbReference type="EMBL" id="TKS98725.1"/>
    </source>
</evidence>
<name>A0A4U5WED2_STRLS</name>
<protein>
    <recommendedName>
        <fullName evidence="4">Spore-associated protein A</fullName>
    </recommendedName>
</protein>
<dbReference type="Proteomes" id="UP000305929">
    <property type="component" value="Unassembled WGS sequence"/>
</dbReference>
<evidence type="ECO:0008006" key="4">
    <source>
        <dbReference type="Google" id="ProtNLM"/>
    </source>
</evidence>
<evidence type="ECO:0000256" key="1">
    <source>
        <dbReference type="SAM" id="SignalP"/>
    </source>
</evidence>
<keyword evidence="1" id="KW-0732">Signal</keyword>
<proteinExistence type="predicted"/>
<organism evidence="2 3">
    <name type="scientific">Streptomyces lasalocidi</name>
    <name type="common">Streptomyces lasaliensis</name>
    <dbReference type="NCBI Taxonomy" id="324833"/>
    <lineage>
        <taxon>Bacteria</taxon>
        <taxon>Bacillati</taxon>
        <taxon>Actinomycetota</taxon>
        <taxon>Actinomycetes</taxon>
        <taxon>Kitasatosporales</taxon>
        <taxon>Streptomycetaceae</taxon>
        <taxon>Streptomyces</taxon>
    </lineage>
</organism>
<feature type="signal peptide" evidence="1">
    <location>
        <begin position="1"/>
        <end position="31"/>
    </location>
</feature>
<gene>
    <name evidence="2" type="ORF">E4U91_00245</name>
</gene>
<accession>A0A4U5WED2</accession>
<feature type="chain" id="PRO_5020195314" description="Spore-associated protein A" evidence="1">
    <location>
        <begin position="32"/>
        <end position="146"/>
    </location>
</feature>
<dbReference type="EMBL" id="SZNQ01000001">
    <property type="protein sequence ID" value="TKS98725.1"/>
    <property type="molecule type" value="Genomic_DNA"/>
</dbReference>
<reference evidence="2 3" key="1">
    <citation type="submission" date="2019-04" db="EMBL/GenBank/DDBJ databases">
        <title>Streptomyces lasaliensis sp. nov., an Actinomycete isolated from soil which produces the polyether antibiotic lasalocid.</title>
        <authorList>
            <person name="Erwin G."/>
            <person name="Haber C."/>
        </authorList>
    </citation>
    <scope>NUCLEOTIDE SEQUENCE [LARGE SCALE GENOMIC DNA]</scope>
    <source>
        <strain evidence="2 3">X-537</strain>
    </source>
</reference>
<sequence length="146" mass="15189">MKPIRRKAATAGALAVLALGGTLAATAPASAATAGAYNGACGAGYEVFTSTPVMSSQRTVAATTYVAYSSADRQWCAVTVRSKPGARVFMEVTLDTWPTSTTPARDAGSYTAFAGPVYKDLPEPGRCMTWSGSIDLYYNSDRGLCP</sequence>
<keyword evidence="3" id="KW-1185">Reference proteome</keyword>
<comment type="caution">
    <text evidence="2">The sequence shown here is derived from an EMBL/GenBank/DDBJ whole genome shotgun (WGS) entry which is preliminary data.</text>
</comment>